<dbReference type="AlphaFoldDB" id="A0A087T9T4"/>
<protein>
    <recommendedName>
        <fullName evidence="3">Peptidase aspartic putative domain-containing protein</fullName>
    </recommendedName>
</protein>
<dbReference type="Pfam" id="PF05380">
    <property type="entry name" value="Peptidase_A17"/>
    <property type="match status" value="1"/>
</dbReference>
<dbReference type="OMA" id="IAPENDR"/>
<evidence type="ECO:0008006" key="3">
    <source>
        <dbReference type="Google" id="ProtNLM"/>
    </source>
</evidence>
<dbReference type="Gene3D" id="3.30.70.270">
    <property type="match status" value="1"/>
</dbReference>
<dbReference type="GO" id="GO:0071897">
    <property type="term" value="P:DNA biosynthetic process"/>
    <property type="evidence" value="ECO:0007669"/>
    <property type="project" value="UniProtKB-ARBA"/>
</dbReference>
<dbReference type="CDD" id="cd01644">
    <property type="entry name" value="RT_pepA17"/>
    <property type="match status" value="1"/>
</dbReference>
<organism evidence="1 2">
    <name type="scientific">Stegodyphus mimosarum</name>
    <name type="common">African social velvet spider</name>
    <dbReference type="NCBI Taxonomy" id="407821"/>
    <lineage>
        <taxon>Eukaryota</taxon>
        <taxon>Metazoa</taxon>
        <taxon>Ecdysozoa</taxon>
        <taxon>Arthropoda</taxon>
        <taxon>Chelicerata</taxon>
        <taxon>Arachnida</taxon>
        <taxon>Araneae</taxon>
        <taxon>Araneomorphae</taxon>
        <taxon>Entelegynae</taxon>
        <taxon>Eresoidea</taxon>
        <taxon>Eresidae</taxon>
        <taxon>Stegodyphus</taxon>
    </lineage>
</organism>
<dbReference type="InterPro" id="IPR043128">
    <property type="entry name" value="Rev_trsase/Diguanyl_cyclase"/>
</dbReference>
<dbReference type="Proteomes" id="UP000054359">
    <property type="component" value="Unassembled WGS sequence"/>
</dbReference>
<dbReference type="PANTHER" id="PTHR47331:SF1">
    <property type="entry name" value="GAG-LIKE PROTEIN"/>
    <property type="match status" value="1"/>
</dbReference>
<dbReference type="STRING" id="407821.A0A087T9T4"/>
<proteinExistence type="predicted"/>
<dbReference type="PANTHER" id="PTHR47331">
    <property type="entry name" value="PHD-TYPE DOMAIN-CONTAINING PROTEIN"/>
    <property type="match status" value="1"/>
</dbReference>
<dbReference type="InterPro" id="IPR043502">
    <property type="entry name" value="DNA/RNA_pol_sf"/>
</dbReference>
<evidence type="ECO:0000313" key="1">
    <source>
        <dbReference type="EMBL" id="KFM61873.1"/>
    </source>
</evidence>
<dbReference type="EMBL" id="KK114194">
    <property type="protein sequence ID" value="KFM61873.1"/>
    <property type="molecule type" value="Genomic_DNA"/>
</dbReference>
<reference evidence="1 2" key="1">
    <citation type="submission" date="2013-11" db="EMBL/GenBank/DDBJ databases">
        <title>Genome sequencing of Stegodyphus mimosarum.</title>
        <authorList>
            <person name="Bechsgaard J."/>
        </authorList>
    </citation>
    <scope>NUCLEOTIDE SEQUENCE [LARGE SCALE GENOMIC DNA]</scope>
</reference>
<evidence type="ECO:0000313" key="2">
    <source>
        <dbReference type="Proteomes" id="UP000054359"/>
    </source>
</evidence>
<name>A0A087T9T4_STEMI</name>
<dbReference type="SUPFAM" id="SSF56672">
    <property type="entry name" value="DNA/RNA polymerases"/>
    <property type="match status" value="1"/>
</dbReference>
<keyword evidence="2" id="KW-1185">Reference proteome</keyword>
<dbReference type="InterPro" id="IPR008042">
    <property type="entry name" value="Retrotrans_Pao"/>
</dbReference>
<sequence length="611" mass="70324">MITGAHYFFSVLQPGQIVGYKKVITQNTIFGWVVSGRIKTEGNTPHPISVNRISLHIEDNIDATLKSFWELEELTFPNQKSTVEEEFCEKHFKENYRVNETSRFVVRLPIFSKAEELSDSKPLAISRLLPMERKFDLDKDLGRQYKEFMQKYETLNHMAPVLHTEENNQVYYLPHHAAVKPSNSTTKLRVVFAGSCKPKNSLSLNSVLGAGATLQQDIFSILLNFRIHKIAFSADIEKMYRQILVDNEDQHLQRIVWRESVSSKMQTYKLCTVVYGTASAPFLATRCLWQIALDSEQDHPHVSSVLKNHFYVDDCLSGSHSVEEAVDLCSKLSQLLEKRGFNLRKWRSNCPKLLENLSIDNQEESDLEVHSDNCAKTLGLFWNSTEEVFLFNISLDFGIEITKRKFISQSSKTFDPLGLLSPCTVKLKMFYQQLWLLKLDWDAPLPKEWEEKLQRFQGDLKVLSNIKISRWLQTTSNHIYLHGFRDASESAYAAFIYCVQPTSHDKNEVNMVVAKTKVAPIKQVSITRLDILRALLLARLMKAVRKVFSSSEISSHAWTDSKMVVCWLAAHPRKWKLFVANRTSEILDAIPYQQCKERVFGSEENGLKILQ</sequence>
<accession>A0A087T9T4</accession>
<feature type="non-terminal residue" evidence="1">
    <location>
        <position position="611"/>
    </location>
</feature>
<dbReference type="Gene3D" id="3.10.10.10">
    <property type="entry name" value="HIV Type 1 Reverse Transcriptase, subunit A, domain 1"/>
    <property type="match status" value="1"/>
</dbReference>
<gene>
    <name evidence="1" type="ORF">X975_23942</name>
</gene>
<dbReference type="OrthoDB" id="6436735at2759"/>